<evidence type="ECO:0000256" key="6">
    <source>
        <dbReference type="SAM" id="Phobius"/>
    </source>
</evidence>
<keyword evidence="3 6" id="KW-0812">Transmembrane</keyword>
<dbReference type="GO" id="GO:0005436">
    <property type="term" value="F:sodium:phosphate symporter activity"/>
    <property type="evidence" value="ECO:0007669"/>
    <property type="project" value="InterPro"/>
</dbReference>
<proteinExistence type="predicted"/>
<dbReference type="Pfam" id="PF02690">
    <property type="entry name" value="Na_Pi_cotrans"/>
    <property type="match status" value="2"/>
</dbReference>
<organism evidence="7 8">
    <name type="scientific">Marinibactrum halimedae</name>
    <dbReference type="NCBI Taxonomy" id="1444977"/>
    <lineage>
        <taxon>Bacteria</taxon>
        <taxon>Pseudomonadati</taxon>
        <taxon>Pseudomonadota</taxon>
        <taxon>Gammaproteobacteria</taxon>
        <taxon>Cellvibrionales</taxon>
        <taxon>Cellvibrionaceae</taxon>
        <taxon>Marinibactrum</taxon>
    </lineage>
</organism>
<dbReference type="PANTHER" id="PTHR10010:SF46">
    <property type="entry name" value="SODIUM-DEPENDENT PHOSPHATE TRANSPORT PROTEIN 2B"/>
    <property type="match status" value="1"/>
</dbReference>
<dbReference type="InterPro" id="IPR003841">
    <property type="entry name" value="Na/Pi_transpt"/>
</dbReference>
<evidence type="ECO:0000256" key="5">
    <source>
        <dbReference type="ARBA" id="ARBA00023136"/>
    </source>
</evidence>
<feature type="transmembrane region" description="Helical" evidence="6">
    <location>
        <begin position="213"/>
        <end position="234"/>
    </location>
</feature>
<feature type="transmembrane region" description="Helical" evidence="6">
    <location>
        <begin position="26"/>
        <end position="47"/>
    </location>
</feature>
<dbReference type="EMBL" id="BSPD01000103">
    <property type="protein sequence ID" value="GLS28258.1"/>
    <property type="molecule type" value="Genomic_DNA"/>
</dbReference>
<comment type="subcellular location">
    <subcellularLocation>
        <location evidence="1">Cell membrane</location>
        <topology evidence="1">Multi-pass membrane protein</topology>
    </subcellularLocation>
</comment>
<gene>
    <name evidence="7" type="ORF">GCM10007877_39770</name>
</gene>
<feature type="transmembrane region" description="Helical" evidence="6">
    <location>
        <begin position="326"/>
        <end position="346"/>
    </location>
</feature>
<feature type="transmembrane region" description="Helical" evidence="6">
    <location>
        <begin position="292"/>
        <end position="314"/>
    </location>
</feature>
<sequence>MPFSPAQQTSAEKAAEQTTQQNWQNWVFVALMVYLLLVAVSLIGSGFKMSAGDQAKELFSFASNPITGLVIGTVATALIQSSSTVTSIIVGLVAGGLPVGIAIPMVMGANIGTTVTNTIVSLGHIKDGDEFKRAFSAATIHDFFNLISVVIFLPLEIMFGLLEKLGAFFATSLVGADSMSMKGLNFIKPLVSPPVKLIQDTVLAPLPDVASGMIMIGLGVVLIFTAITIIGRLLKVLMVGKAKQVLHSAVGRGPISGIFSGTVMTVFVQSSSTTTSLVVPLAGSGVFTLRQVYPFTLGANIGTCITGLLAATAITGANAVFALEIALIHLLYNFIAVVLIYSLPFLRDLPIKAAEGLAAAAVKNKFYVLAYIVTVFFAVPAILIIGSQLLGL</sequence>
<evidence type="ECO:0000313" key="8">
    <source>
        <dbReference type="Proteomes" id="UP001156870"/>
    </source>
</evidence>
<evidence type="ECO:0000313" key="7">
    <source>
        <dbReference type="EMBL" id="GLS28258.1"/>
    </source>
</evidence>
<keyword evidence="2" id="KW-1003">Cell membrane</keyword>
<protein>
    <submittedName>
        <fullName evidence="7">Sodium:phosphate symporter</fullName>
    </submittedName>
</protein>
<dbReference type="Proteomes" id="UP001156870">
    <property type="component" value="Unassembled WGS sequence"/>
</dbReference>
<dbReference type="NCBIfam" id="NF037997">
    <property type="entry name" value="Na_Pi_symport"/>
    <property type="match status" value="2"/>
</dbReference>
<dbReference type="RefSeq" id="WP_232594566.1">
    <property type="nucleotide sequence ID" value="NZ_BSPD01000103.1"/>
</dbReference>
<name>A0AA37TB77_9GAMM</name>
<evidence type="ECO:0000256" key="4">
    <source>
        <dbReference type="ARBA" id="ARBA00022989"/>
    </source>
</evidence>
<evidence type="ECO:0000256" key="3">
    <source>
        <dbReference type="ARBA" id="ARBA00022692"/>
    </source>
</evidence>
<dbReference type="AlphaFoldDB" id="A0AA37TB77"/>
<feature type="transmembrane region" description="Helical" evidence="6">
    <location>
        <begin position="143"/>
        <end position="162"/>
    </location>
</feature>
<accession>A0AA37TB77</accession>
<dbReference type="GO" id="GO:0044341">
    <property type="term" value="P:sodium-dependent phosphate transport"/>
    <property type="evidence" value="ECO:0007669"/>
    <property type="project" value="InterPro"/>
</dbReference>
<feature type="transmembrane region" description="Helical" evidence="6">
    <location>
        <begin position="85"/>
        <end position="107"/>
    </location>
</feature>
<feature type="transmembrane region" description="Helical" evidence="6">
    <location>
        <begin position="59"/>
        <end position="79"/>
    </location>
</feature>
<keyword evidence="8" id="KW-1185">Reference proteome</keyword>
<evidence type="ECO:0000256" key="1">
    <source>
        <dbReference type="ARBA" id="ARBA00004651"/>
    </source>
</evidence>
<evidence type="ECO:0000256" key="2">
    <source>
        <dbReference type="ARBA" id="ARBA00022475"/>
    </source>
</evidence>
<feature type="transmembrane region" description="Helical" evidence="6">
    <location>
        <begin position="366"/>
        <end position="386"/>
    </location>
</feature>
<comment type="caution">
    <text evidence="7">The sequence shown here is derived from an EMBL/GenBank/DDBJ whole genome shotgun (WGS) entry which is preliminary data.</text>
</comment>
<dbReference type="GO" id="GO:0005886">
    <property type="term" value="C:plasma membrane"/>
    <property type="evidence" value="ECO:0007669"/>
    <property type="project" value="UniProtKB-SubCell"/>
</dbReference>
<keyword evidence="4 6" id="KW-1133">Transmembrane helix</keyword>
<keyword evidence="5 6" id="KW-0472">Membrane</keyword>
<reference evidence="7 8" key="1">
    <citation type="journal article" date="2014" name="Int. J. Syst. Evol. Microbiol.">
        <title>Complete genome sequence of Corynebacterium casei LMG S-19264T (=DSM 44701T), isolated from a smear-ripened cheese.</title>
        <authorList>
            <consortium name="US DOE Joint Genome Institute (JGI-PGF)"/>
            <person name="Walter F."/>
            <person name="Albersmeier A."/>
            <person name="Kalinowski J."/>
            <person name="Ruckert C."/>
        </authorList>
    </citation>
    <scope>NUCLEOTIDE SEQUENCE [LARGE SCALE GENOMIC DNA]</scope>
    <source>
        <strain evidence="7 8">NBRC 110095</strain>
    </source>
</reference>
<dbReference type="PANTHER" id="PTHR10010">
    <property type="entry name" value="SOLUTE CARRIER FAMILY 34 SODIUM PHOSPHATE , MEMBER 2-RELATED"/>
    <property type="match status" value="1"/>
</dbReference>